<dbReference type="Gene3D" id="1.10.540.10">
    <property type="entry name" value="Acyl-CoA dehydrogenase/oxidase, N-terminal domain"/>
    <property type="match status" value="1"/>
</dbReference>
<dbReference type="SUPFAM" id="SSF47203">
    <property type="entry name" value="Acyl-CoA dehydrogenase C-terminal domain-like"/>
    <property type="match status" value="1"/>
</dbReference>
<dbReference type="Gene3D" id="2.40.110.10">
    <property type="entry name" value="Butyryl-CoA Dehydrogenase, subunit A, domain 2"/>
    <property type="match status" value="1"/>
</dbReference>
<comment type="caution">
    <text evidence="4">The sequence shown here is derived from an EMBL/GenBank/DDBJ whole genome shotgun (WGS) entry which is preliminary data.</text>
</comment>
<proteinExistence type="predicted"/>
<dbReference type="InterPro" id="IPR046373">
    <property type="entry name" value="Acyl-CoA_Oxase/DH_mid-dom_sf"/>
</dbReference>
<dbReference type="PIRSF" id="PIRSF016578">
    <property type="entry name" value="HsaA"/>
    <property type="match status" value="1"/>
</dbReference>
<evidence type="ECO:0000313" key="4">
    <source>
        <dbReference type="EMBL" id="GAA0904264.1"/>
    </source>
</evidence>
<name>A0ABP3YS54_9PSEU</name>
<feature type="domain" description="Acyl-CoA dehydrogenase C-terminal" evidence="3">
    <location>
        <begin position="248"/>
        <end position="379"/>
    </location>
</feature>
<dbReference type="InterPro" id="IPR013786">
    <property type="entry name" value="AcylCoA_DH/ox_N"/>
</dbReference>
<evidence type="ECO:0000256" key="1">
    <source>
        <dbReference type="ARBA" id="ARBA00023002"/>
    </source>
</evidence>
<protein>
    <submittedName>
        <fullName evidence="4">Acyl-CoA dehydrogenase</fullName>
    </submittedName>
</protein>
<dbReference type="PANTHER" id="PTHR43884:SF25">
    <property type="entry name" value="ACYL-COA DEHYDROGENASE YDBM-RELATED"/>
    <property type="match status" value="1"/>
</dbReference>
<dbReference type="InterPro" id="IPR009100">
    <property type="entry name" value="AcylCoA_DH/oxidase_NM_dom_sf"/>
</dbReference>
<accession>A0ABP3YS54</accession>
<dbReference type="Pfam" id="PF08028">
    <property type="entry name" value="Acyl-CoA_dh_2"/>
    <property type="match status" value="1"/>
</dbReference>
<evidence type="ECO:0000259" key="2">
    <source>
        <dbReference type="Pfam" id="PF02771"/>
    </source>
</evidence>
<dbReference type="Gene3D" id="1.20.140.10">
    <property type="entry name" value="Butyryl-CoA Dehydrogenase, subunit A, domain 3"/>
    <property type="match status" value="1"/>
</dbReference>
<dbReference type="InterPro" id="IPR037069">
    <property type="entry name" value="AcylCoA_DH/ox_N_sf"/>
</dbReference>
<dbReference type="PANTHER" id="PTHR43884">
    <property type="entry name" value="ACYL-COA DEHYDROGENASE"/>
    <property type="match status" value="1"/>
</dbReference>
<evidence type="ECO:0000259" key="3">
    <source>
        <dbReference type="Pfam" id="PF08028"/>
    </source>
</evidence>
<dbReference type="Pfam" id="PF02771">
    <property type="entry name" value="Acyl-CoA_dh_N"/>
    <property type="match status" value="1"/>
</dbReference>
<gene>
    <name evidence="4" type="ORF">GCM10009559_72150</name>
</gene>
<keyword evidence="5" id="KW-1185">Reference proteome</keyword>
<keyword evidence="1" id="KW-0560">Oxidoreductase</keyword>
<dbReference type="Proteomes" id="UP001499967">
    <property type="component" value="Unassembled WGS sequence"/>
</dbReference>
<dbReference type="InterPro" id="IPR036250">
    <property type="entry name" value="AcylCo_DH-like_C"/>
</dbReference>
<organism evidence="4 5">
    <name type="scientific">Pseudonocardia zijingensis</name>
    <dbReference type="NCBI Taxonomy" id="153376"/>
    <lineage>
        <taxon>Bacteria</taxon>
        <taxon>Bacillati</taxon>
        <taxon>Actinomycetota</taxon>
        <taxon>Actinomycetes</taxon>
        <taxon>Pseudonocardiales</taxon>
        <taxon>Pseudonocardiaceae</taxon>
        <taxon>Pseudonocardia</taxon>
    </lineage>
</organism>
<feature type="domain" description="Acyl-CoA dehydrogenase/oxidase N-terminal" evidence="2">
    <location>
        <begin position="32"/>
        <end position="119"/>
    </location>
</feature>
<evidence type="ECO:0000313" key="5">
    <source>
        <dbReference type="Proteomes" id="UP001499967"/>
    </source>
</evidence>
<dbReference type="EMBL" id="BAAAHP010000260">
    <property type="protein sequence ID" value="GAA0904264.1"/>
    <property type="molecule type" value="Genomic_DNA"/>
</dbReference>
<dbReference type="SUPFAM" id="SSF56645">
    <property type="entry name" value="Acyl-CoA dehydrogenase NM domain-like"/>
    <property type="match status" value="1"/>
</dbReference>
<sequence length="395" mass="41816">MPAIAAWVEVVIDHDTDLRVAEATDTADVREARAVLAAHAAATEERGRPTTESLAAARGVGAFAATTPARYGGLDADSRTMVDLFVELGAGCPSTSWLAAVSATAKSMFTDWMSAEAQDAFYADPHVSICGTARPAGHARTVAGGTRITGSWSYASGCLDSPWAMVGAAVIDDAPADRPYLVLLPTGQLTVERTWDGATGLRGTGSHTLVADDVFVPDAFLMTLPRDADGTPLPPTDARRMQVALHTVSPLLGAAKGALEVVEPLMRADRPVFGTPYRRRTDSPSARRTFADAAQLVRTAEHRTRAVADVLDTAERGGPVPPVEFAHARMQLMAAVQECRRAVEQLLDLHGSSAFAPGNPLGRFWRDLAVGTRHAAINPWVAADDYARVLSGDDA</sequence>
<dbReference type="InterPro" id="IPR013107">
    <property type="entry name" value="Acyl-CoA_DH_C"/>
</dbReference>
<reference evidence="5" key="1">
    <citation type="journal article" date="2019" name="Int. J. Syst. Evol. Microbiol.">
        <title>The Global Catalogue of Microorganisms (GCM) 10K type strain sequencing project: providing services to taxonomists for standard genome sequencing and annotation.</title>
        <authorList>
            <consortium name="The Broad Institute Genomics Platform"/>
            <consortium name="The Broad Institute Genome Sequencing Center for Infectious Disease"/>
            <person name="Wu L."/>
            <person name="Ma J."/>
        </authorList>
    </citation>
    <scope>NUCLEOTIDE SEQUENCE [LARGE SCALE GENOMIC DNA]</scope>
    <source>
        <strain evidence="5">JCM 11117</strain>
    </source>
</reference>